<reference evidence="2 3" key="1">
    <citation type="submission" date="2023-10" db="EMBL/GenBank/DDBJ databases">
        <title>Complete Genome Sequence of Limnobacter thiooxidans CS-K2T, Isolated from freshwater lake sediments in Bavaria, Germany.</title>
        <authorList>
            <person name="Naruki M."/>
            <person name="Watanabe A."/>
            <person name="Warashina T."/>
            <person name="Morita T."/>
            <person name="Arakawa K."/>
        </authorList>
    </citation>
    <scope>NUCLEOTIDE SEQUENCE [LARGE SCALE GENOMIC DNA]</scope>
    <source>
        <strain evidence="2 3">CS-K2</strain>
    </source>
</reference>
<keyword evidence="3" id="KW-1185">Reference proteome</keyword>
<dbReference type="Pfam" id="PF13692">
    <property type="entry name" value="Glyco_trans_1_4"/>
    <property type="match status" value="1"/>
</dbReference>
<dbReference type="CDD" id="cd03801">
    <property type="entry name" value="GT4_PimA-like"/>
    <property type="match status" value="1"/>
</dbReference>
<dbReference type="KEGG" id="lto:RGQ30_02710"/>
<dbReference type="EMBL" id="AP028947">
    <property type="protein sequence ID" value="BET24770.1"/>
    <property type="molecule type" value="Genomic_DNA"/>
</dbReference>
<dbReference type="Proteomes" id="UP001329151">
    <property type="component" value="Chromosome"/>
</dbReference>
<dbReference type="Gene3D" id="3.40.50.2000">
    <property type="entry name" value="Glycogen Phosphorylase B"/>
    <property type="match status" value="2"/>
</dbReference>
<dbReference type="AlphaFoldDB" id="A0AA86J4V7"/>
<dbReference type="SUPFAM" id="SSF53756">
    <property type="entry name" value="UDP-Glycosyltransferase/glycogen phosphorylase"/>
    <property type="match status" value="1"/>
</dbReference>
<name>A0AA86J4V7_9BURK</name>
<accession>A0AA86J4V7</accession>
<dbReference type="PANTHER" id="PTHR46401">
    <property type="entry name" value="GLYCOSYLTRANSFERASE WBBK-RELATED"/>
    <property type="match status" value="1"/>
</dbReference>
<gene>
    <name evidence="2" type="ORF">RGQ30_02710</name>
</gene>
<proteinExistence type="predicted"/>
<keyword evidence="1" id="KW-0808">Transferase</keyword>
<evidence type="ECO:0000256" key="1">
    <source>
        <dbReference type="ARBA" id="ARBA00022679"/>
    </source>
</evidence>
<organism evidence="2 3">
    <name type="scientific">Limnobacter thiooxidans</name>
    <dbReference type="NCBI Taxonomy" id="131080"/>
    <lineage>
        <taxon>Bacteria</taxon>
        <taxon>Pseudomonadati</taxon>
        <taxon>Pseudomonadota</taxon>
        <taxon>Betaproteobacteria</taxon>
        <taxon>Burkholderiales</taxon>
        <taxon>Burkholderiaceae</taxon>
        <taxon>Limnobacter</taxon>
    </lineage>
</organism>
<evidence type="ECO:0000313" key="2">
    <source>
        <dbReference type="EMBL" id="BET24770.1"/>
    </source>
</evidence>
<protein>
    <submittedName>
        <fullName evidence="2">Glycosyltransferase family 4 protein</fullName>
    </submittedName>
</protein>
<sequence length="405" mass="46009">MIGSRRNYAVSRILSSNGLLDSLVTDFYIKKRVGFFIRIIDIFFGNRDWFRRLKTRRSEDLNDDLVSSINVIGLCYALARRLINTERAKHKLYLLMSVAISFVVRFKVGYSRDVYWGIDGDSFHTFSQIRRKNHRAILILEQTILPRRMHSKVLMDQGLKWPAWRQGNESFEFDSGILKREQSEWDLSDYIFTGSTFVRDALIECGVSRQKIRVVPYGVNEFPAKVKKFSSGRQPLRLLFVGEVGLRKGVPYLLHAVSTFQKSDVVLTCVGKISVENTILDKFRSNVTFTGSIPRSEVSKIYESADVFILPSLIEGSSVSTYEALAHGLPVITTKNSGSIVEHMVTGQIVDESNVDSIIDAINIYLGDRSLLESHSAQCRAYKSPFISRYKDELIDTYLNVIGGA</sequence>
<evidence type="ECO:0000313" key="3">
    <source>
        <dbReference type="Proteomes" id="UP001329151"/>
    </source>
</evidence>
<dbReference type="PANTHER" id="PTHR46401:SF2">
    <property type="entry name" value="GLYCOSYLTRANSFERASE WBBK-RELATED"/>
    <property type="match status" value="1"/>
</dbReference>
<dbReference type="GO" id="GO:0016757">
    <property type="term" value="F:glycosyltransferase activity"/>
    <property type="evidence" value="ECO:0007669"/>
    <property type="project" value="TreeGrafter"/>
</dbReference>